<keyword evidence="11" id="KW-0067">ATP-binding</keyword>
<dbReference type="InterPro" id="IPR011006">
    <property type="entry name" value="CheY-like_superfamily"/>
</dbReference>
<evidence type="ECO:0000259" key="7">
    <source>
        <dbReference type="PROSITE" id="PS50109"/>
    </source>
</evidence>
<feature type="transmembrane region" description="Helical" evidence="6">
    <location>
        <begin position="99"/>
        <end position="118"/>
    </location>
</feature>
<dbReference type="InterPro" id="IPR000700">
    <property type="entry name" value="PAS-assoc_C"/>
</dbReference>
<dbReference type="SMART" id="SM00387">
    <property type="entry name" value="HATPase_c"/>
    <property type="match status" value="1"/>
</dbReference>
<evidence type="ECO:0000256" key="6">
    <source>
        <dbReference type="SAM" id="Phobius"/>
    </source>
</evidence>
<dbReference type="InterPro" id="IPR036890">
    <property type="entry name" value="HATPase_C_sf"/>
</dbReference>
<feature type="domain" description="Response regulatory" evidence="8">
    <location>
        <begin position="662"/>
        <end position="779"/>
    </location>
</feature>
<dbReference type="Proteomes" id="UP001236507">
    <property type="component" value="Unassembled WGS sequence"/>
</dbReference>
<dbReference type="Gene3D" id="1.10.287.130">
    <property type="match status" value="1"/>
</dbReference>
<feature type="modified residue" description="4-aspartylphosphate" evidence="5">
    <location>
        <position position="711"/>
    </location>
</feature>
<dbReference type="PANTHER" id="PTHR45339:SF1">
    <property type="entry name" value="HYBRID SIGNAL TRANSDUCTION HISTIDINE KINASE J"/>
    <property type="match status" value="1"/>
</dbReference>
<dbReference type="CDD" id="cd00130">
    <property type="entry name" value="PAS"/>
    <property type="match status" value="1"/>
</dbReference>
<dbReference type="Pfam" id="PF00072">
    <property type="entry name" value="Response_reg"/>
    <property type="match status" value="1"/>
</dbReference>
<dbReference type="InterPro" id="IPR003661">
    <property type="entry name" value="HisK_dim/P_dom"/>
</dbReference>
<dbReference type="CDD" id="cd17546">
    <property type="entry name" value="REC_hyHK_CKI1_RcsC-like"/>
    <property type="match status" value="1"/>
</dbReference>
<feature type="transmembrane region" description="Helical" evidence="6">
    <location>
        <begin position="150"/>
        <end position="167"/>
    </location>
</feature>
<dbReference type="InterPro" id="IPR036097">
    <property type="entry name" value="HisK_dim/P_sf"/>
</dbReference>
<evidence type="ECO:0000259" key="8">
    <source>
        <dbReference type="PROSITE" id="PS50110"/>
    </source>
</evidence>
<dbReference type="InterPro" id="IPR013767">
    <property type="entry name" value="PAS_fold"/>
</dbReference>
<sequence length="781" mass="88760">MFLEKYTNWQFNTLSPSDLEEFEADRLSFQTRAIVFALKIGIIMMPLLTISDIIALKDILSPNGWTGYLAGLLSIELLFILAHSQISRLISQPQKISSLKAWITLAVLTLTVMQYVTAFMAKHYGAELSMIALAISYFNLSFMLNAKERLYYNIICLAFFFLSYLTIFPKEHILLDTMLVAVGLSVTLYFAGDIIYKLQLEKFAQNRLLLNQTKEQNVQLKRAIRNQKDILEVLCNEMGVSTEALNFDNPDALGYQTKALLLRFAEYKQQILESKERYQDLFMNMNDGVAILSEKGVVKEANDTFLQILGIQREEMTSFDLGRLVHPEDRDHSNSYLKKLLTEGFYKNYVGRVVRGDGEIRYLEVNSTAIIENGEFKGSRDIIRDITHRKLAEQALEEARNAEKQFLSTMSHEIRTPLNAIIGITHLLYDTHPNTQQVEYFDILKNSSQFLLNLITDLLDFAKMDAGKITAHPKDFDLKGLLKTIQQTFQMKVTPKGLDVDFMADMRMDQFYHGDETLIYQVLFNLLGNADKFTEKGKIGLKVKILERSEEDTLFEFQVFDTGMGIPADKIDLIFNKFTQIHDKNKIKTPGTGLGLSICKQIVEFLGGTIWVESIEGKGTKFFFTLRLPKAVASNGLAIEEPLALTQTKKASEPSSVLEGFKILLVEDNELNRKYATTLLKKWKIEYDMAFDGAEACQKALDKKYDLILMDIQMPIMDGYEATIKITNTENPNKNTPIVALTASALVTQKDKALECGMSDYLSKPFTPVQLKSVLSKFAIM</sequence>
<dbReference type="EMBL" id="JASHIF010000004">
    <property type="protein sequence ID" value="MDI9858608.1"/>
    <property type="molecule type" value="Genomic_DNA"/>
</dbReference>
<dbReference type="InterPro" id="IPR001610">
    <property type="entry name" value="PAC"/>
</dbReference>
<feature type="domain" description="PAC" evidence="10">
    <location>
        <begin position="347"/>
        <end position="398"/>
    </location>
</feature>
<proteinExistence type="predicted"/>
<dbReference type="SUPFAM" id="SSF55874">
    <property type="entry name" value="ATPase domain of HSP90 chaperone/DNA topoisomerase II/histidine kinase"/>
    <property type="match status" value="1"/>
</dbReference>
<evidence type="ECO:0000259" key="9">
    <source>
        <dbReference type="PROSITE" id="PS50112"/>
    </source>
</evidence>
<dbReference type="PROSITE" id="PS50110">
    <property type="entry name" value="RESPONSE_REGULATORY"/>
    <property type="match status" value="1"/>
</dbReference>
<evidence type="ECO:0000256" key="3">
    <source>
        <dbReference type="ARBA" id="ARBA00022553"/>
    </source>
</evidence>
<dbReference type="SUPFAM" id="SSF52172">
    <property type="entry name" value="CheY-like"/>
    <property type="match status" value="1"/>
</dbReference>
<dbReference type="InterPro" id="IPR003594">
    <property type="entry name" value="HATPase_dom"/>
</dbReference>
<comment type="catalytic activity">
    <reaction evidence="1">
        <text>ATP + protein L-histidine = ADP + protein N-phospho-L-histidine.</text>
        <dbReference type="EC" id="2.7.13.3"/>
    </reaction>
</comment>
<dbReference type="CDD" id="cd16922">
    <property type="entry name" value="HATPase_EvgS-ArcB-TorS-like"/>
    <property type="match status" value="1"/>
</dbReference>
<dbReference type="PROSITE" id="PS50112">
    <property type="entry name" value="PAS"/>
    <property type="match status" value="1"/>
</dbReference>
<dbReference type="InterPro" id="IPR000014">
    <property type="entry name" value="PAS"/>
</dbReference>
<evidence type="ECO:0000313" key="11">
    <source>
        <dbReference type="EMBL" id="MDI9858608.1"/>
    </source>
</evidence>
<dbReference type="SUPFAM" id="SSF55785">
    <property type="entry name" value="PYP-like sensor domain (PAS domain)"/>
    <property type="match status" value="1"/>
</dbReference>
<dbReference type="Gene3D" id="3.30.450.20">
    <property type="entry name" value="PAS domain"/>
    <property type="match status" value="1"/>
</dbReference>
<dbReference type="InterPro" id="IPR001789">
    <property type="entry name" value="Sig_transdc_resp-reg_receiver"/>
</dbReference>
<protein>
    <recommendedName>
        <fullName evidence="2">histidine kinase</fullName>
        <ecNumber evidence="2">2.7.13.3</ecNumber>
    </recommendedName>
</protein>
<dbReference type="Pfam" id="PF00512">
    <property type="entry name" value="HisKA"/>
    <property type="match status" value="1"/>
</dbReference>
<feature type="transmembrane region" description="Helical" evidence="6">
    <location>
        <begin position="36"/>
        <end position="56"/>
    </location>
</feature>
<dbReference type="PROSITE" id="PS50109">
    <property type="entry name" value="HIS_KIN"/>
    <property type="match status" value="1"/>
</dbReference>
<keyword evidence="6" id="KW-1133">Transmembrane helix</keyword>
<keyword evidence="12" id="KW-1185">Reference proteome</keyword>
<accession>A0ABT6Y4W3</accession>
<dbReference type="InterPro" id="IPR004358">
    <property type="entry name" value="Sig_transdc_His_kin-like_C"/>
</dbReference>
<dbReference type="Gene3D" id="3.30.565.10">
    <property type="entry name" value="Histidine kinase-like ATPase, C-terminal domain"/>
    <property type="match status" value="1"/>
</dbReference>
<evidence type="ECO:0000313" key="12">
    <source>
        <dbReference type="Proteomes" id="UP001236507"/>
    </source>
</evidence>
<evidence type="ECO:0000259" key="10">
    <source>
        <dbReference type="PROSITE" id="PS50113"/>
    </source>
</evidence>
<organism evidence="11 12">
    <name type="scientific">Flectobacillus roseus</name>
    <dbReference type="NCBI Taxonomy" id="502259"/>
    <lineage>
        <taxon>Bacteria</taxon>
        <taxon>Pseudomonadati</taxon>
        <taxon>Bacteroidota</taxon>
        <taxon>Cytophagia</taxon>
        <taxon>Cytophagales</taxon>
        <taxon>Flectobacillaceae</taxon>
        <taxon>Flectobacillus</taxon>
    </lineage>
</organism>
<evidence type="ECO:0000256" key="5">
    <source>
        <dbReference type="PROSITE-ProRule" id="PRU00169"/>
    </source>
</evidence>
<dbReference type="SMART" id="SM00388">
    <property type="entry name" value="HisKA"/>
    <property type="match status" value="1"/>
</dbReference>
<evidence type="ECO:0000256" key="4">
    <source>
        <dbReference type="ARBA" id="ARBA00023012"/>
    </source>
</evidence>
<dbReference type="GO" id="GO:0005524">
    <property type="term" value="F:ATP binding"/>
    <property type="evidence" value="ECO:0007669"/>
    <property type="project" value="UniProtKB-KW"/>
</dbReference>
<dbReference type="SMART" id="SM00091">
    <property type="entry name" value="PAS"/>
    <property type="match status" value="1"/>
</dbReference>
<dbReference type="SMART" id="SM00086">
    <property type="entry name" value="PAC"/>
    <property type="match status" value="1"/>
</dbReference>
<feature type="transmembrane region" description="Helical" evidence="6">
    <location>
        <begin position="68"/>
        <end position="87"/>
    </location>
</feature>
<dbReference type="Pfam" id="PF00989">
    <property type="entry name" value="PAS"/>
    <property type="match status" value="1"/>
</dbReference>
<evidence type="ECO:0000256" key="2">
    <source>
        <dbReference type="ARBA" id="ARBA00012438"/>
    </source>
</evidence>
<dbReference type="RefSeq" id="WP_283343783.1">
    <property type="nucleotide sequence ID" value="NZ_JASHIF010000004.1"/>
</dbReference>
<dbReference type="NCBIfam" id="TIGR00229">
    <property type="entry name" value="sensory_box"/>
    <property type="match status" value="1"/>
</dbReference>
<dbReference type="InterPro" id="IPR035965">
    <property type="entry name" value="PAS-like_dom_sf"/>
</dbReference>
<keyword evidence="3 5" id="KW-0597">Phosphoprotein</keyword>
<dbReference type="CDD" id="cd00082">
    <property type="entry name" value="HisKA"/>
    <property type="match status" value="1"/>
</dbReference>
<keyword evidence="6" id="KW-0472">Membrane</keyword>
<dbReference type="SUPFAM" id="SSF47384">
    <property type="entry name" value="Homodimeric domain of signal transducing histidine kinase"/>
    <property type="match status" value="1"/>
</dbReference>
<dbReference type="PANTHER" id="PTHR45339">
    <property type="entry name" value="HYBRID SIGNAL TRANSDUCTION HISTIDINE KINASE J"/>
    <property type="match status" value="1"/>
</dbReference>
<dbReference type="InterPro" id="IPR005467">
    <property type="entry name" value="His_kinase_dom"/>
</dbReference>
<comment type="caution">
    <text evidence="11">The sequence shown here is derived from an EMBL/GenBank/DDBJ whole genome shotgun (WGS) entry which is preliminary data.</text>
</comment>
<name>A0ABT6Y4W3_9BACT</name>
<keyword evidence="6" id="KW-0812">Transmembrane</keyword>
<feature type="transmembrane region" description="Helical" evidence="6">
    <location>
        <begin position="124"/>
        <end position="143"/>
    </location>
</feature>
<evidence type="ECO:0000256" key="1">
    <source>
        <dbReference type="ARBA" id="ARBA00000085"/>
    </source>
</evidence>
<dbReference type="EC" id="2.7.13.3" evidence="2"/>
<reference evidence="11 12" key="1">
    <citation type="submission" date="2023-05" db="EMBL/GenBank/DDBJ databases">
        <title>Novel species of genus Flectobacillus isolated from stream in China.</title>
        <authorList>
            <person name="Lu H."/>
        </authorList>
    </citation>
    <scope>NUCLEOTIDE SEQUENCE [LARGE SCALE GENOMIC DNA]</scope>
    <source>
        <strain evidence="11 12">KCTC 42575</strain>
    </source>
</reference>
<dbReference type="SMART" id="SM00448">
    <property type="entry name" value="REC"/>
    <property type="match status" value="1"/>
</dbReference>
<gene>
    <name evidence="11" type="ORF">QM524_05265</name>
</gene>
<keyword evidence="4" id="KW-0902">Two-component regulatory system</keyword>
<dbReference type="Gene3D" id="3.40.50.2300">
    <property type="match status" value="1"/>
</dbReference>
<feature type="domain" description="PAS" evidence="9">
    <location>
        <begin position="274"/>
        <end position="344"/>
    </location>
</feature>
<dbReference type="Pfam" id="PF02518">
    <property type="entry name" value="HATPase_c"/>
    <property type="match status" value="1"/>
</dbReference>
<dbReference type="PRINTS" id="PR00344">
    <property type="entry name" value="BCTRLSENSOR"/>
</dbReference>
<dbReference type="PROSITE" id="PS50113">
    <property type="entry name" value="PAC"/>
    <property type="match status" value="1"/>
</dbReference>
<keyword evidence="11" id="KW-0547">Nucleotide-binding</keyword>
<feature type="domain" description="Histidine kinase" evidence="7">
    <location>
        <begin position="409"/>
        <end position="630"/>
    </location>
</feature>